<evidence type="ECO:0000256" key="1">
    <source>
        <dbReference type="SAM" id="MobiDB-lite"/>
    </source>
</evidence>
<dbReference type="EMBL" id="JAPDDP010000142">
    <property type="protein sequence ID" value="MDA0185758.1"/>
    <property type="molecule type" value="Genomic_DNA"/>
</dbReference>
<comment type="caution">
    <text evidence="2">The sequence shown here is derived from an EMBL/GenBank/DDBJ whole genome shotgun (WGS) entry which is preliminary data.</text>
</comment>
<gene>
    <name evidence="2" type="ORF">OJ997_35970</name>
</gene>
<reference evidence="2" key="1">
    <citation type="submission" date="2022-10" db="EMBL/GenBank/DDBJ databases">
        <title>The WGS of Solirubrobacter phytolaccae KCTC 29190.</title>
        <authorList>
            <person name="Jiang Z."/>
        </authorList>
    </citation>
    <scope>NUCLEOTIDE SEQUENCE</scope>
    <source>
        <strain evidence="2">KCTC 29190</strain>
    </source>
</reference>
<keyword evidence="3" id="KW-1185">Reference proteome</keyword>
<name>A0A9X3NFP2_9ACTN</name>
<feature type="region of interest" description="Disordered" evidence="1">
    <location>
        <begin position="1"/>
        <end position="66"/>
    </location>
</feature>
<feature type="compositionally biased region" description="Low complexity" evidence="1">
    <location>
        <begin position="14"/>
        <end position="43"/>
    </location>
</feature>
<dbReference type="AlphaFoldDB" id="A0A9X3NFP2"/>
<dbReference type="Proteomes" id="UP001147653">
    <property type="component" value="Unassembled WGS sequence"/>
</dbReference>
<accession>A0A9X3NFP2</accession>
<feature type="non-terminal residue" evidence="2">
    <location>
        <position position="1"/>
    </location>
</feature>
<protein>
    <submittedName>
        <fullName evidence="2">Uncharacterized protein</fullName>
    </submittedName>
</protein>
<evidence type="ECO:0000313" key="2">
    <source>
        <dbReference type="EMBL" id="MDA0185758.1"/>
    </source>
</evidence>
<proteinExistence type="predicted"/>
<sequence>SALAAAPRREAPPHEFATATAAAAAPRREAAPVASSAVPVAAPNSHLWDGEAEPAAPGGLWARKPD</sequence>
<organism evidence="2 3">
    <name type="scientific">Solirubrobacter phytolaccae</name>
    <dbReference type="NCBI Taxonomy" id="1404360"/>
    <lineage>
        <taxon>Bacteria</taxon>
        <taxon>Bacillati</taxon>
        <taxon>Actinomycetota</taxon>
        <taxon>Thermoleophilia</taxon>
        <taxon>Solirubrobacterales</taxon>
        <taxon>Solirubrobacteraceae</taxon>
        <taxon>Solirubrobacter</taxon>
    </lineage>
</organism>
<evidence type="ECO:0000313" key="3">
    <source>
        <dbReference type="Proteomes" id="UP001147653"/>
    </source>
</evidence>